<comment type="caution">
    <text evidence="1">The sequence shown here is derived from an EMBL/GenBank/DDBJ whole genome shotgun (WGS) entry which is preliminary data.</text>
</comment>
<sequence>MISLLKPSSGSQSAGLTTPAINKDGHRLSIGARMGIGVNQTTEVYSPPLTAGSEPADPMSPTFQLNGEDHAQQSGILIHTDTPVVSHGRSKSQDLDGDTRLSSPMPSQAATLPISPALSASAQLINNASEKIPADQLPSTVRPGVPIRAPSKIRFAPLPNPRRQRSMSTGRNIAVKATMEPDGTRTLQRSAKRDKEDEGFYQDQGSGTSSRYLDEHAVDDEEDDDEDEDDDDGGDGQGKRSSWKTMGMGNWKSGSFSSGSYTKKLLGPLLNPAATTGTGGSQGPDNELERLTSRESGRRISADIAMPGSQSLRKTFSTTSGFIGSSPFRTAGEHERKRNFFPGSSTSGASGGQQSASGAAFGLLGIGGGGGGSGDKKGKQTHRASNTPDFSSLSASLGRQADTEFAPEGRDVATSPRPVKMLNGRVYGKNRQSAQGSVGSKTPVEPEFVEWGGMMGSKSGGLGSVASTTAVPSSSTRSMGSVGGRAGGNDDEEDDGSGISWVKKRREARERERRASEFTPTEEITSPGLYAGSLPTSSELHNNWQRGSANPIAVDAVAHLPAVSEDRVATPIDAEHFAFNNTPSSHQRQELSSSSGMPEQPPWLDENLSSLGRMQAQDERHANDDPGHIVQAVQIPASPTQAVQWRQSFPTEGDGHELPSLGSAVPLQSPDDDYEEEDGVEGDFESDDEEELAAEEIKKR</sequence>
<keyword evidence="2" id="KW-1185">Reference proteome</keyword>
<name>A0ACC2XXY4_9TREE</name>
<gene>
    <name evidence="1" type="ORF">QFC24_000101</name>
</gene>
<dbReference type="Proteomes" id="UP001234202">
    <property type="component" value="Unassembled WGS sequence"/>
</dbReference>
<protein>
    <submittedName>
        <fullName evidence="1">Uncharacterized protein</fullName>
    </submittedName>
</protein>
<reference evidence="1" key="1">
    <citation type="submission" date="2023-04" db="EMBL/GenBank/DDBJ databases">
        <title>Draft Genome sequencing of Naganishia species isolated from polar environments using Oxford Nanopore Technology.</title>
        <authorList>
            <person name="Leo P."/>
            <person name="Venkateswaran K."/>
        </authorList>
    </citation>
    <scope>NUCLEOTIDE SEQUENCE</scope>
    <source>
        <strain evidence="1">DBVPG 5303</strain>
    </source>
</reference>
<evidence type="ECO:0000313" key="2">
    <source>
        <dbReference type="Proteomes" id="UP001234202"/>
    </source>
</evidence>
<dbReference type="EMBL" id="JASBWV010000001">
    <property type="protein sequence ID" value="KAJ9127817.1"/>
    <property type="molecule type" value="Genomic_DNA"/>
</dbReference>
<organism evidence="1 2">
    <name type="scientific">Naganishia onofrii</name>
    <dbReference type="NCBI Taxonomy" id="1851511"/>
    <lineage>
        <taxon>Eukaryota</taxon>
        <taxon>Fungi</taxon>
        <taxon>Dikarya</taxon>
        <taxon>Basidiomycota</taxon>
        <taxon>Agaricomycotina</taxon>
        <taxon>Tremellomycetes</taxon>
        <taxon>Filobasidiales</taxon>
        <taxon>Filobasidiaceae</taxon>
        <taxon>Naganishia</taxon>
    </lineage>
</organism>
<proteinExistence type="predicted"/>
<accession>A0ACC2XXY4</accession>
<evidence type="ECO:0000313" key="1">
    <source>
        <dbReference type="EMBL" id="KAJ9127817.1"/>
    </source>
</evidence>